<sequence length="138" mass="14660">MSAVKWEGQAGLTEGTGREPGAGARGAQAGARCSSLCRSRAGAAFAGALGLDEEARRLLQEKAPEEAPTERKFSLCPPHPRWLPSDDCCGPSAEKKKPNAQSNRSQVGDSRPSGKPWQPRSAHCARGVWGAESPERRP</sequence>
<evidence type="ECO:0000256" key="1">
    <source>
        <dbReference type="SAM" id="MobiDB-lite"/>
    </source>
</evidence>
<feature type="compositionally biased region" description="Basic and acidic residues" evidence="1">
    <location>
        <begin position="59"/>
        <end position="73"/>
    </location>
</feature>
<proteinExistence type="predicted"/>
<gene>
    <name evidence="2" type="ORF">P7K49_012304</name>
</gene>
<accession>A0ABQ9VTD4</accession>
<name>A0ABQ9VTD4_SAGOE</name>
<organism evidence="2 3">
    <name type="scientific">Saguinus oedipus</name>
    <name type="common">Cotton-top tamarin</name>
    <name type="synonym">Oedipomidas oedipus</name>
    <dbReference type="NCBI Taxonomy" id="9490"/>
    <lineage>
        <taxon>Eukaryota</taxon>
        <taxon>Metazoa</taxon>
        <taxon>Chordata</taxon>
        <taxon>Craniata</taxon>
        <taxon>Vertebrata</taxon>
        <taxon>Euteleostomi</taxon>
        <taxon>Mammalia</taxon>
        <taxon>Eutheria</taxon>
        <taxon>Euarchontoglires</taxon>
        <taxon>Primates</taxon>
        <taxon>Haplorrhini</taxon>
        <taxon>Platyrrhini</taxon>
        <taxon>Cebidae</taxon>
        <taxon>Callitrichinae</taxon>
        <taxon>Saguinus</taxon>
    </lineage>
</organism>
<comment type="caution">
    <text evidence="2">The sequence shown here is derived from an EMBL/GenBank/DDBJ whole genome shotgun (WGS) entry which is preliminary data.</text>
</comment>
<keyword evidence="3" id="KW-1185">Reference proteome</keyword>
<protein>
    <submittedName>
        <fullName evidence="2">Uncharacterized protein</fullName>
    </submittedName>
</protein>
<evidence type="ECO:0000313" key="3">
    <source>
        <dbReference type="Proteomes" id="UP001266305"/>
    </source>
</evidence>
<feature type="region of interest" description="Disordered" evidence="1">
    <location>
        <begin position="1"/>
        <end position="30"/>
    </location>
</feature>
<feature type="compositionally biased region" description="Polar residues" evidence="1">
    <location>
        <begin position="99"/>
        <end position="108"/>
    </location>
</feature>
<reference evidence="2 3" key="1">
    <citation type="submission" date="2023-05" db="EMBL/GenBank/DDBJ databases">
        <title>B98-5 Cell Line De Novo Hybrid Assembly: An Optical Mapping Approach.</title>
        <authorList>
            <person name="Kananen K."/>
            <person name="Auerbach J.A."/>
            <person name="Kautto E."/>
            <person name="Blachly J.S."/>
        </authorList>
    </citation>
    <scope>NUCLEOTIDE SEQUENCE [LARGE SCALE GENOMIC DNA]</scope>
    <source>
        <strain evidence="2">B95-8</strain>
        <tissue evidence="2">Cell line</tissue>
    </source>
</reference>
<evidence type="ECO:0000313" key="2">
    <source>
        <dbReference type="EMBL" id="KAK2112557.1"/>
    </source>
</evidence>
<feature type="region of interest" description="Disordered" evidence="1">
    <location>
        <begin position="59"/>
        <end position="138"/>
    </location>
</feature>
<dbReference type="Proteomes" id="UP001266305">
    <property type="component" value="Unassembled WGS sequence"/>
</dbReference>
<dbReference type="EMBL" id="JASSZA010000005">
    <property type="protein sequence ID" value="KAK2112557.1"/>
    <property type="molecule type" value="Genomic_DNA"/>
</dbReference>